<dbReference type="PANTHER" id="PTHR47515:SF2">
    <property type="entry name" value="INTEGRASE CORE DOMAIN PROTEIN"/>
    <property type="match status" value="1"/>
</dbReference>
<dbReference type="InterPro" id="IPR009057">
    <property type="entry name" value="Homeodomain-like_sf"/>
</dbReference>
<dbReference type="PANTHER" id="PTHR47515">
    <property type="entry name" value="LOW CALCIUM RESPONSE LOCUS PROTEIN T"/>
    <property type="match status" value="1"/>
</dbReference>
<organism evidence="2 3">
    <name type="scientific">Parachlamydia acanthamoebae</name>
    <dbReference type="NCBI Taxonomy" id="83552"/>
    <lineage>
        <taxon>Bacteria</taxon>
        <taxon>Pseudomonadati</taxon>
        <taxon>Chlamydiota</taxon>
        <taxon>Chlamydiia</taxon>
        <taxon>Parachlamydiales</taxon>
        <taxon>Parachlamydiaceae</taxon>
        <taxon>Parachlamydia</taxon>
    </lineage>
</organism>
<dbReference type="AlphaFoldDB" id="A0A0C1C4K3"/>
<dbReference type="SUPFAM" id="SSF53098">
    <property type="entry name" value="Ribonuclease H-like"/>
    <property type="match status" value="1"/>
</dbReference>
<dbReference type="Pfam" id="PF13683">
    <property type="entry name" value="rve_3"/>
    <property type="match status" value="1"/>
</dbReference>
<dbReference type="InterPro" id="IPR036397">
    <property type="entry name" value="RNaseH_sf"/>
</dbReference>
<dbReference type="GO" id="GO:0003676">
    <property type="term" value="F:nucleic acid binding"/>
    <property type="evidence" value="ECO:0007669"/>
    <property type="project" value="InterPro"/>
</dbReference>
<dbReference type="Pfam" id="PF13565">
    <property type="entry name" value="HTH_32"/>
    <property type="match status" value="1"/>
</dbReference>
<dbReference type="EMBL" id="JSAM01000143">
    <property type="protein sequence ID" value="KIA76060.1"/>
    <property type="molecule type" value="Genomic_DNA"/>
</dbReference>
<feature type="domain" description="Integrase catalytic" evidence="1">
    <location>
        <begin position="145"/>
        <end position="313"/>
    </location>
</feature>
<dbReference type="InterPro" id="IPR001584">
    <property type="entry name" value="Integrase_cat-core"/>
</dbReference>
<protein>
    <submittedName>
        <fullName evidence="2">Uncharacterized protein YagA</fullName>
    </submittedName>
</protein>
<evidence type="ECO:0000313" key="3">
    <source>
        <dbReference type="Proteomes" id="UP000031307"/>
    </source>
</evidence>
<proteinExistence type="predicted"/>
<dbReference type="Proteomes" id="UP000031307">
    <property type="component" value="Unassembled WGS sequence"/>
</dbReference>
<reference evidence="2 3" key="1">
    <citation type="journal article" date="2014" name="Mol. Biol. Evol.">
        <title>Massive expansion of Ubiquitination-related gene families within the Chlamydiae.</title>
        <authorList>
            <person name="Domman D."/>
            <person name="Collingro A."/>
            <person name="Lagkouvardos I."/>
            <person name="Gehre L."/>
            <person name="Weinmaier T."/>
            <person name="Rattei T."/>
            <person name="Subtil A."/>
            <person name="Horn M."/>
        </authorList>
    </citation>
    <scope>NUCLEOTIDE SEQUENCE [LARGE SCALE GENOMIC DNA]</scope>
    <source>
        <strain evidence="2 3">OEW1</strain>
    </source>
</reference>
<dbReference type="PROSITE" id="PS50994">
    <property type="entry name" value="INTEGRASE"/>
    <property type="match status" value="1"/>
</dbReference>
<evidence type="ECO:0000313" key="2">
    <source>
        <dbReference type="EMBL" id="KIA76060.1"/>
    </source>
</evidence>
<gene>
    <name evidence="2" type="primary">yagA</name>
    <name evidence="2" type="ORF">DB43_BO00010</name>
</gene>
<dbReference type="InterPro" id="IPR012337">
    <property type="entry name" value="RNaseH-like_sf"/>
</dbReference>
<evidence type="ECO:0000259" key="1">
    <source>
        <dbReference type="PROSITE" id="PS50994"/>
    </source>
</evidence>
<comment type="caution">
    <text evidence="2">The sequence shown here is derived from an EMBL/GenBank/DDBJ whole genome shotgun (WGS) entry which is preliminary data.</text>
</comment>
<dbReference type="GO" id="GO:0015074">
    <property type="term" value="P:DNA integration"/>
    <property type="evidence" value="ECO:0007669"/>
    <property type="project" value="InterPro"/>
</dbReference>
<dbReference type="PATRIC" id="fig|83552.4.peg.2824"/>
<sequence length="393" mass="45840">MERRLAMPWNETVIMEQRLQFIIACKRKEYSVAELCRQFGISRKTGYKWLERYESKDLSSLYDRSRARHQQALRISTDVALRLIVAKHAHPDWGPRKIRDWFRLKDPEFSVPAASTIGDLFKKNGLVNSLIRRPRPPCYHKEFTAIEAPNDVWSADFKGDFLLGNKRRCYPFTLTDNHSRFILSCQGTYRIRGDFVVSCLEKAFYEYGLPYAIRTDNGKPFAGSGLAGLSQLSVWLIKLGILPERIDLGHPEQNGRHERMHRSLKTGMIYDRLYNDLSLQQDWFDHYVAEFNNERPHESLNGLTPGHIYKRSQREYDGKTPQMTLPDDKLLKKVGSHGLIRWGSQRIFVSEVLDGEYVCLTQEDERLWRVEFGPLLLGYLDNQAKKIIRPKKG</sequence>
<dbReference type="SUPFAM" id="SSF46689">
    <property type="entry name" value="Homeodomain-like"/>
    <property type="match status" value="1"/>
</dbReference>
<name>A0A0C1C4K3_9BACT</name>
<accession>A0A0C1C4K3</accession>
<dbReference type="Gene3D" id="3.30.420.10">
    <property type="entry name" value="Ribonuclease H-like superfamily/Ribonuclease H"/>
    <property type="match status" value="1"/>
</dbReference>